<proteinExistence type="predicted"/>
<evidence type="ECO:0000256" key="1">
    <source>
        <dbReference type="ARBA" id="ARBA00022527"/>
    </source>
</evidence>
<sequence length="125" mass="13687">MCNRNSASLNSPSLAVAREALRSAMDRSGWHPDLIADAELALAELIVNAWRHGRTTSPVVLFLILDGTLRVSVCDDSSDLPQPCTPSRYSECGRGLQLIEGLTHRWGAEPQKRGKTVWFELDAAA</sequence>
<organism evidence="3 4">
    <name type="scientific">Kitasatospora aburaviensis</name>
    <dbReference type="NCBI Taxonomy" id="67265"/>
    <lineage>
        <taxon>Bacteria</taxon>
        <taxon>Bacillati</taxon>
        <taxon>Actinomycetota</taxon>
        <taxon>Actinomycetes</taxon>
        <taxon>Kitasatosporales</taxon>
        <taxon>Streptomycetaceae</taxon>
        <taxon>Kitasatospora</taxon>
    </lineage>
</organism>
<evidence type="ECO:0000313" key="3">
    <source>
        <dbReference type="EMBL" id="MFC5884804.1"/>
    </source>
</evidence>
<dbReference type="SUPFAM" id="SSF55874">
    <property type="entry name" value="ATPase domain of HSP90 chaperone/DNA topoisomerase II/histidine kinase"/>
    <property type="match status" value="1"/>
</dbReference>
<dbReference type="Pfam" id="PF13581">
    <property type="entry name" value="HATPase_c_2"/>
    <property type="match status" value="1"/>
</dbReference>
<evidence type="ECO:0000259" key="2">
    <source>
        <dbReference type="Pfam" id="PF13581"/>
    </source>
</evidence>
<dbReference type="InterPro" id="IPR050267">
    <property type="entry name" value="Anti-sigma-factor_SerPK"/>
</dbReference>
<dbReference type="Gene3D" id="3.30.565.10">
    <property type="entry name" value="Histidine kinase-like ATPase, C-terminal domain"/>
    <property type="match status" value="1"/>
</dbReference>
<dbReference type="InterPro" id="IPR036890">
    <property type="entry name" value="HATPase_C_sf"/>
</dbReference>
<keyword evidence="1" id="KW-0723">Serine/threonine-protein kinase</keyword>
<dbReference type="PANTHER" id="PTHR35526:SF3">
    <property type="entry name" value="ANTI-SIGMA-F FACTOR RSBW"/>
    <property type="match status" value="1"/>
</dbReference>
<evidence type="ECO:0000313" key="4">
    <source>
        <dbReference type="Proteomes" id="UP001596067"/>
    </source>
</evidence>
<keyword evidence="3" id="KW-0067">ATP-binding</keyword>
<keyword evidence="4" id="KW-1185">Reference proteome</keyword>
<dbReference type="PANTHER" id="PTHR35526">
    <property type="entry name" value="ANTI-SIGMA-F FACTOR RSBW-RELATED"/>
    <property type="match status" value="1"/>
</dbReference>
<keyword evidence="1" id="KW-0418">Kinase</keyword>
<comment type="caution">
    <text evidence="3">The sequence shown here is derived from an EMBL/GenBank/DDBJ whole genome shotgun (WGS) entry which is preliminary data.</text>
</comment>
<dbReference type="EMBL" id="JBHSOD010000006">
    <property type="protein sequence ID" value="MFC5884804.1"/>
    <property type="molecule type" value="Genomic_DNA"/>
</dbReference>
<dbReference type="RefSeq" id="WP_313763919.1">
    <property type="nucleotide sequence ID" value="NZ_BAAAVH010000034.1"/>
</dbReference>
<name>A0ABW1ESQ7_9ACTN</name>
<protein>
    <submittedName>
        <fullName evidence="3">ATP-binding protein</fullName>
    </submittedName>
</protein>
<reference evidence="4" key="1">
    <citation type="journal article" date="2019" name="Int. J. Syst. Evol. Microbiol.">
        <title>The Global Catalogue of Microorganisms (GCM) 10K type strain sequencing project: providing services to taxonomists for standard genome sequencing and annotation.</title>
        <authorList>
            <consortium name="The Broad Institute Genomics Platform"/>
            <consortium name="The Broad Institute Genome Sequencing Center for Infectious Disease"/>
            <person name="Wu L."/>
            <person name="Ma J."/>
        </authorList>
    </citation>
    <scope>NUCLEOTIDE SEQUENCE [LARGE SCALE GENOMIC DNA]</scope>
    <source>
        <strain evidence="4">CGMCC 4.1469</strain>
    </source>
</reference>
<dbReference type="InterPro" id="IPR003594">
    <property type="entry name" value="HATPase_dom"/>
</dbReference>
<keyword evidence="3" id="KW-0547">Nucleotide-binding</keyword>
<gene>
    <name evidence="3" type="ORF">ACFP0N_07420</name>
</gene>
<dbReference type="GO" id="GO:0005524">
    <property type="term" value="F:ATP binding"/>
    <property type="evidence" value="ECO:0007669"/>
    <property type="project" value="UniProtKB-KW"/>
</dbReference>
<keyword evidence="1" id="KW-0808">Transferase</keyword>
<dbReference type="CDD" id="cd16936">
    <property type="entry name" value="HATPase_RsbW-like"/>
    <property type="match status" value="1"/>
</dbReference>
<dbReference type="Proteomes" id="UP001596067">
    <property type="component" value="Unassembled WGS sequence"/>
</dbReference>
<accession>A0ABW1ESQ7</accession>
<feature type="domain" description="Histidine kinase/HSP90-like ATPase" evidence="2">
    <location>
        <begin position="13"/>
        <end position="119"/>
    </location>
</feature>